<reference evidence="2" key="1">
    <citation type="journal article" date="2023" name="Nat. Plants">
        <title>Single-cell RNA sequencing provides a high-resolution roadmap for understanding the multicellular compartmentation of specialized metabolism.</title>
        <authorList>
            <person name="Sun S."/>
            <person name="Shen X."/>
            <person name="Li Y."/>
            <person name="Li Y."/>
            <person name="Wang S."/>
            <person name="Li R."/>
            <person name="Zhang H."/>
            <person name="Shen G."/>
            <person name="Guo B."/>
            <person name="Wei J."/>
            <person name="Xu J."/>
            <person name="St-Pierre B."/>
            <person name="Chen S."/>
            <person name="Sun C."/>
        </authorList>
    </citation>
    <scope>NUCLEOTIDE SEQUENCE [LARGE SCALE GENOMIC DNA]</scope>
</reference>
<protein>
    <submittedName>
        <fullName evidence="1">Uncharacterized protein</fullName>
    </submittedName>
</protein>
<organism evidence="1 2">
    <name type="scientific">Catharanthus roseus</name>
    <name type="common">Madagascar periwinkle</name>
    <name type="synonym">Vinca rosea</name>
    <dbReference type="NCBI Taxonomy" id="4058"/>
    <lineage>
        <taxon>Eukaryota</taxon>
        <taxon>Viridiplantae</taxon>
        <taxon>Streptophyta</taxon>
        <taxon>Embryophyta</taxon>
        <taxon>Tracheophyta</taxon>
        <taxon>Spermatophyta</taxon>
        <taxon>Magnoliopsida</taxon>
        <taxon>eudicotyledons</taxon>
        <taxon>Gunneridae</taxon>
        <taxon>Pentapetalae</taxon>
        <taxon>asterids</taxon>
        <taxon>lamiids</taxon>
        <taxon>Gentianales</taxon>
        <taxon>Apocynaceae</taxon>
        <taxon>Rauvolfioideae</taxon>
        <taxon>Vinceae</taxon>
        <taxon>Catharanthinae</taxon>
        <taxon>Catharanthus</taxon>
    </lineage>
</organism>
<evidence type="ECO:0000313" key="2">
    <source>
        <dbReference type="Proteomes" id="UP001060085"/>
    </source>
</evidence>
<dbReference type="Proteomes" id="UP001060085">
    <property type="component" value="Linkage Group LG07"/>
</dbReference>
<evidence type="ECO:0000313" key="1">
    <source>
        <dbReference type="EMBL" id="KAI5652226.1"/>
    </source>
</evidence>
<gene>
    <name evidence="1" type="ORF">M9H77_29413</name>
</gene>
<dbReference type="EMBL" id="CM044707">
    <property type="protein sequence ID" value="KAI5652226.1"/>
    <property type="molecule type" value="Genomic_DNA"/>
</dbReference>
<keyword evidence="2" id="KW-1185">Reference proteome</keyword>
<accession>A0ACB9ZUQ2</accession>
<name>A0ACB9ZUQ2_CATRO</name>
<sequence>MSQVDHKDLVQGQRGAGHIVLRLTTSIEMLICWGTSRKANASSCAVWQGPLQVLQEIKQPTSPYQSLYPCIYAKKSRTSENIESLKQDCYLQFHTVNCSVLHSKSSAITLTIQRSSRIGDI</sequence>
<proteinExistence type="predicted"/>
<comment type="caution">
    <text evidence="1">The sequence shown here is derived from an EMBL/GenBank/DDBJ whole genome shotgun (WGS) entry which is preliminary data.</text>
</comment>